<evidence type="ECO:0000313" key="3">
    <source>
        <dbReference type="Proteomes" id="UP001157439"/>
    </source>
</evidence>
<dbReference type="InterPro" id="IPR036280">
    <property type="entry name" value="Multihaem_cyt_sf"/>
</dbReference>
<dbReference type="SUPFAM" id="SSF48695">
    <property type="entry name" value="Multiheme cytochromes"/>
    <property type="match status" value="1"/>
</dbReference>
<evidence type="ECO:0000313" key="2">
    <source>
        <dbReference type="EMBL" id="GLS82431.1"/>
    </source>
</evidence>
<accession>A0AA37WY19</accession>
<keyword evidence="1" id="KW-0472">Membrane</keyword>
<dbReference type="AlphaFoldDB" id="A0AA37WY19"/>
<reference evidence="2 3" key="1">
    <citation type="journal article" date="2014" name="Int. J. Syst. Evol. Microbiol.">
        <title>Complete genome sequence of Corynebacterium casei LMG S-19264T (=DSM 44701T), isolated from a smear-ripened cheese.</title>
        <authorList>
            <consortium name="US DOE Joint Genome Institute (JGI-PGF)"/>
            <person name="Walter F."/>
            <person name="Albersmeier A."/>
            <person name="Kalinowski J."/>
            <person name="Ruckert C."/>
        </authorList>
    </citation>
    <scope>NUCLEOTIDE SEQUENCE [LARGE SCALE GENOMIC DNA]</scope>
    <source>
        <strain evidence="2 3">NBRC 112785</strain>
    </source>
</reference>
<keyword evidence="3" id="KW-1185">Reference proteome</keyword>
<dbReference type="EMBL" id="BSPO01000001">
    <property type="protein sequence ID" value="GLS82431.1"/>
    <property type="molecule type" value="Genomic_DNA"/>
</dbReference>
<dbReference type="Proteomes" id="UP001157439">
    <property type="component" value="Unassembled WGS sequence"/>
</dbReference>
<gene>
    <name evidence="2" type="ORF">GCM10007894_04080</name>
</gene>
<keyword evidence="1" id="KW-0812">Transmembrane</keyword>
<sequence>MDINRRNAITKIIGFTGAAAGTSLISTPIMAAVNADGDYQLELGEKLQYVKIDPIQTAKLAYETPGGCMRQVFHAVIQMLANSGSVDAAKFATIPTALAAYGGGGVLGQGTICGNCNATGMLLNILAIPNAEGLNGKINGAIFRYYESTPLPYMDDEFVSAIGANPEDTATKVVSNSVANSFMCHSSISNWSDASGLGAKQKGERCRRLSACMAHYIAVLLNRIVDGEDVDLAAMSVPEGSAGECVQCHSVDHMIGDAPSVSTGMDCTVCHTGHFN</sequence>
<feature type="transmembrane region" description="Helical" evidence="1">
    <location>
        <begin position="12"/>
        <end position="33"/>
    </location>
</feature>
<keyword evidence="1" id="KW-1133">Transmembrane helix</keyword>
<proteinExistence type="predicted"/>
<protein>
    <submittedName>
        <fullName evidence="2">Cytochrome c</fullName>
    </submittedName>
</protein>
<name>A0AA37WY19_9GAMM</name>
<organism evidence="2 3">
    <name type="scientific">Paraferrimonas haliotis</name>
    <dbReference type="NCBI Taxonomy" id="2013866"/>
    <lineage>
        <taxon>Bacteria</taxon>
        <taxon>Pseudomonadati</taxon>
        <taxon>Pseudomonadota</taxon>
        <taxon>Gammaproteobacteria</taxon>
        <taxon>Alteromonadales</taxon>
        <taxon>Ferrimonadaceae</taxon>
        <taxon>Paraferrimonas</taxon>
    </lineage>
</organism>
<evidence type="ECO:0000256" key="1">
    <source>
        <dbReference type="SAM" id="Phobius"/>
    </source>
</evidence>
<dbReference type="RefSeq" id="WP_095497983.1">
    <property type="nucleotide sequence ID" value="NZ_BSPO01000001.1"/>
</dbReference>
<comment type="caution">
    <text evidence="2">The sequence shown here is derived from an EMBL/GenBank/DDBJ whole genome shotgun (WGS) entry which is preliminary data.</text>
</comment>